<protein>
    <recommendedName>
        <fullName evidence="3">F-box domain-containing protein</fullName>
    </recommendedName>
</protein>
<proteinExistence type="predicted"/>
<evidence type="ECO:0008006" key="3">
    <source>
        <dbReference type="Google" id="ProtNLM"/>
    </source>
</evidence>
<gene>
    <name evidence="1" type="ORF">BJX68DRAFT_263973</name>
</gene>
<evidence type="ECO:0000313" key="1">
    <source>
        <dbReference type="EMBL" id="KAL2855616.1"/>
    </source>
</evidence>
<dbReference type="Proteomes" id="UP001610444">
    <property type="component" value="Unassembled WGS sequence"/>
</dbReference>
<accession>A0ABR4KTM6</accession>
<sequence length="421" mass="47899">MIPLKRKLHASHEIIQYLTKRIKGHRPEEHPGISHAGLFEKLPPELIELIANSSDARGVCALRLTCTYINNSTLHTFESNYSVQTIRTDFSKDSFKRLTDLCKMRHLAVKVETVHVTGRVNFSYLGKGFKWKHTDGDEMTLIDDQSAVTEWCALFLQLVNCRNFIISGFGQNAANIDLLSKGDALMLLFYIIGAVDIPVKSFRVEGTDLRDLQRTGYFEKPRFRNAWATVESLEFHRVDPSRPVYAFFAPLVAYATSLKRLKIDDYFDVHTMNFIGRATLTLQELHLTQRWNIAGRLPAQCWTAWDLEGRAGHLRKLHILRLAMEGGASWIPFLSSLRQHHASLEEITISGFYTGGTVKRWLHFPAIAVDPVVDPATGSEFQYRCWSEGWGPGRPLCMYVKYAGPRMDLALQRLEATAQEG</sequence>
<dbReference type="GeneID" id="98159990"/>
<dbReference type="EMBL" id="JBFXLR010000009">
    <property type="protein sequence ID" value="KAL2855616.1"/>
    <property type="molecule type" value="Genomic_DNA"/>
</dbReference>
<comment type="caution">
    <text evidence="1">The sequence shown here is derived from an EMBL/GenBank/DDBJ whole genome shotgun (WGS) entry which is preliminary data.</text>
</comment>
<name>A0ABR4KTM6_9EURO</name>
<reference evidence="1 2" key="1">
    <citation type="submission" date="2024-07" db="EMBL/GenBank/DDBJ databases">
        <title>Section-level genome sequencing and comparative genomics of Aspergillus sections Usti and Cavernicolus.</title>
        <authorList>
            <consortium name="Lawrence Berkeley National Laboratory"/>
            <person name="Nybo J.L."/>
            <person name="Vesth T.C."/>
            <person name="Theobald S."/>
            <person name="Frisvad J.C."/>
            <person name="Larsen T.O."/>
            <person name="Kjaerboelling I."/>
            <person name="Rothschild-Mancinelli K."/>
            <person name="Lyhne E.K."/>
            <person name="Kogle M.E."/>
            <person name="Barry K."/>
            <person name="Clum A."/>
            <person name="Na H."/>
            <person name="Ledsgaard L."/>
            <person name="Lin J."/>
            <person name="Lipzen A."/>
            <person name="Kuo A."/>
            <person name="Riley R."/>
            <person name="Mondo S."/>
            <person name="LaButti K."/>
            <person name="Haridas S."/>
            <person name="Pangalinan J."/>
            <person name="Salamov A.A."/>
            <person name="Simmons B.A."/>
            <person name="Magnuson J.K."/>
            <person name="Chen J."/>
            <person name="Drula E."/>
            <person name="Henrissat B."/>
            <person name="Wiebenga A."/>
            <person name="Lubbers R.J."/>
            <person name="Gomes A.C."/>
            <person name="Macurrencykelacurrency M.R."/>
            <person name="Stajich J."/>
            <person name="Grigoriev I.V."/>
            <person name="Mortensen U.H."/>
            <person name="De vries R.P."/>
            <person name="Baker S.E."/>
            <person name="Andersen M.R."/>
        </authorList>
    </citation>
    <scope>NUCLEOTIDE SEQUENCE [LARGE SCALE GENOMIC DNA]</scope>
    <source>
        <strain evidence="1 2">CBS 756.74</strain>
    </source>
</reference>
<organism evidence="1 2">
    <name type="scientific">Aspergillus pseudodeflectus</name>
    <dbReference type="NCBI Taxonomy" id="176178"/>
    <lineage>
        <taxon>Eukaryota</taxon>
        <taxon>Fungi</taxon>
        <taxon>Dikarya</taxon>
        <taxon>Ascomycota</taxon>
        <taxon>Pezizomycotina</taxon>
        <taxon>Eurotiomycetes</taxon>
        <taxon>Eurotiomycetidae</taxon>
        <taxon>Eurotiales</taxon>
        <taxon>Aspergillaceae</taxon>
        <taxon>Aspergillus</taxon>
        <taxon>Aspergillus subgen. Nidulantes</taxon>
    </lineage>
</organism>
<dbReference type="RefSeq" id="XP_070902023.1">
    <property type="nucleotide sequence ID" value="XM_071044826.1"/>
</dbReference>
<evidence type="ECO:0000313" key="2">
    <source>
        <dbReference type="Proteomes" id="UP001610444"/>
    </source>
</evidence>
<keyword evidence="2" id="KW-1185">Reference proteome</keyword>